<dbReference type="EMBL" id="KN123292">
    <property type="protein sequence ID" value="KFO25939.1"/>
    <property type="molecule type" value="Genomic_DNA"/>
</dbReference>
<proteinExistence type="predicted"/>
<sequence length="199" mass="22822">LKVGIYTKAWTLASIFVVTAVVISLRRILQHAMHYTQPELQQAIIRILWMVPIYSVNSWLALIKPSAAIYLNTFRDGYEAYIIYNFMIFLNNYLTSQYRDVTAVLESKEQQKHIPPLCCFPPWEMGKVLLFGCKLGVLQYIPVRIVTTVVAVICKSLHVYHEGTFNLKDSCIYLVIISSSSQGVSNSSLELCFNHYFLE</sequence>
<evidence type="ECO:0000256" key="5">
    <source>
        <dbReference type="SAM" id="Phobius"/>
    </source>
</evidence>
<evidence type="ECO:0000313" key="6">
    <source>
        <dbReference type="EMBL" id="KFO25939.1"/>
    </source>
</evidence>
<dbReference type="eggNOG" id="KOG2641">
    <property type="taxonomic scope" value="Eukaryota"/>
</dbReference>
<dbReference type="PANTHER" id="PTHR23423">
    <property type="entry name" value="ORGANIC SOLUTE TRANSPORTER-RELATED"/>
    <property type="match status" value="1"/>
</dbReference>
<keyword evidence="3 5" id="KW-1133">Transmembrane helix</keyword>
<evidence type="ECO:0000256" key="3">
    <source>
        <dbReference type="ARBA" id="ARBA00022989"/>
    </source>
</evidence>
<dbReference type="Pfam" id="PF03619">
    <property type="entry name" value="Solute_trans_a"/>
    <property type="match status" value="1"/>
</dbReference>
<keyword evidence="2 5" id="KW-0812">Transmembrane</keyword>
<reference evidence="6 7" key="1">
    <citation type="submission" date="2013-11" db="EMBL/GenBank/DDBJ databases">
        <title>The Damaraland mole rat (Fukomys damarensis) genome and evolution of African mole rats.</title>
        <authorList>
            <person name="Gladyshev V.N."/>
            <person name="Fang X."/>
        </authorList>
    </citation>
    <scope>NUCLEOTIDE SEQUENCE [LARGE SCALE GENOMIC DNA]</scope>
    <source>
        <tissue evidence="6">Liver</tissue>
    </source>
</reference>
<evidence type="ECO:0000256" key="2">
    <source>
        <dbReference type="ARBA" id="ARBA00022692"/>
    </source>
</evidence>
<dbReference type="GO" id="GO:0016020">
    <property type="term" value="C:membrane"/>
    <property type="evidence" value="ECO:0007669"/>
    <property type="project" value="UniProtKB-SubCell"/>
</dbReference>
<evidence type="ECO:0000256" key="1">
    <source>
        <dbReference type="ARBA" id="ARBA00004141"/>
    </source>
</evidence>
<evidence type="ECO:0000313" key="7">
    <source>
        <dbReference type="Proteomes" id="UP000028990"/>
    </source>
</evidence>
<dbReference type="SMART" id="SM01417">
    <property type="entry name" value="Solute_trans_a"/>
    <property type="match status" value="1"/>
</dbReference>
<accession>A0A091D1G4</accession>
<protein>
    <submittedName>
        <fullName evidence="6">Transmembrane protein 184C</fullName>
    </submittedName>
</protein>
<dbReference type="AlphaFoldDB" id="A0A091D1G4"/>
<feature type="transmembrane region" description="Helical" evidence="5">
    <location>
        <begin position="6"/>
        <end position="23"/>
    </location>
</feature>
<keyword evidence="7" id="KW-1185">Reference proteome</keyword>
<dbReference type="InterPro" id="IPR005178">
    <property type="entry name" value="Ostalpha/TMEM184C"/>
</dbReference>
<name>A0A091D1G4_FUKDA</name>
<keyword evidence="4 5" id="KW-0472">Membrane</keyword>
<gene>
    <name evidence="6" type="ORF">H920_12668</name>
</gene>
<feature type="non-terminal residue" evidence="6">
    <location>
        <position position="1"/>
    </location>
</feature>
<evidence type="ECO:0000256" key="4">
    <source>
        <dbReference type="ARBA" id="ARBA00023136"/>
    </source>
</evidence>
<organism evidence="6 7">
    <name type="scientific">Fukomys damarensis</name>
    <name type="common">Damaraland mole rat</name>
    <name type="synonym">Cryptomys damarensis</name>
    <dbReference type="NCBI Taxonomy" id="885580"/>
    <lineage>
        <taxon>Eukaryota</taxon>
        <taxon>Metazoa</taxon>
        <taxon>Chordata</taxon>
        <taxon>Craniata</taxon>
        <taxon>Vertebrata</taxon>
        <taxon>Euteleostomi</taxon>
        <taxon>Mammalia</taxon>
        <taxon>Eutheria</taxon>
        <taxon>Euarchontoglires</taxon>
        <taxon>Glires</taxon>
        <taxon>Rodentia</taxon>
        <taxon>Hystricomorpha</taxon>
        <taxon>Bathyergidae</taxon>
        <taxon>Fukomys</taxon>
    </lineage>
</organism>
<comment type="subcellular location">
    <subcellularLocation>
        <location evidence="1">Membrane</location>
        <topology evidence="1">Multi-pass membrane protein</topology>
    </subcellularLocation>
</comment>
<dbReference type="Proteomes" id="UP000028990">
    <property type="component" value="Unassembled WGS sequence"/>
</dbReference>
<feature type="transmembrane region" description="Helical" evidence="5">
    <location>
        <begin position="43"/>
        <end position="62"/>
    </location>
</feature>